<evidence type="ECO:0000256" key="4">
    <source>
        <dbReference type="PROSITE-ProRule" id="PRU01248"/>
    </source>
</evidence>
<evidence type="ECO:0000256" key="5">
    <source>
        <dbReference type="SAM" id="MobiDB-lite"/>
    </source>
</evidence>
<dbReference type="GO" id="GO:0015074">
    <property type="term" value="P:DNA integration"/>
    <property type="evidence" value="ECO:0007669"/>
    <property type="project" value="InterPro"/>
</dbReference>
<dbReference type="InterPro" id="IPR050090">
    <property type="entry name" value="Tyrosine_recombinase_XerCD"/>
</dbReference>
<dbReference type="Pfam" id="PF00589">
    <property type="entry name" value="Phage_integrase"/>
    <property type="match status" value="1"/>
</dbReference>
<gene>
    <name evidence="8" type="ORF">FO508_01315</name>
</gene>
<dbReference type="PROSITE" id="PS51898">
    <property type="entry name" value="TYR_RECOMBINASE"/>
    <property type="match status" value="1"/>
</dbReference>
<evidence type="ECO:0000256" key="3">
    <source>
        <dbReference type="ARBA" id="ARBA00023172"/>
    </source>
</evidence>
<evidence type="ECO:0000256" key="2">
    <source>
        <dbReference type="ARBA" id="ARBA00023125"/>
    </source>
</evidence>
<name>A0AAE3WJR7_BACPU</name>
<accession>A0AAE3WJR7</accession>
<dbReference type="InterPro" id="IPR011010">
    <property type="entry name" value="DNA_brk_join_enz"/>
</dbReference>
<dbReference type="RefSeq" id="WP_106030320.1">
    <property type="nucleotide sequence ID" value="NZ_CP187658.1"/>
</dbReference>
<protein>
    <submittedName>
        <fullName evidence="8">Site-specific integrase</fullName>
    </submittedName>
</protein>
<dbReference type="InterPro" id="IPR013762">
    <property type="entry name" value="Integrase-like_cat_sf"/>
</dbReference>
<dbReference type="InterPro" id="IPR010998">
    <property type="entry name" value="Integrase_recombinase_N"/>
</dbReference>
<feature type="compositionally biased region" description="Basic residues" evidence="5">
    <location>
        <begin position="25"/>
        <end position="36"/>
    </location>
</feature>
<dbReference type="EMBL" id="VKQA01000001">
    <property type="protein sequence ID" value="MDR4248986.1"/>
    <property type="molecule type" value="Genomic_DNA"/>
</dbReference>
<organism evidence="8 9">
    <name type="scientific">Bacillus pumilus</name>
    <name type="common">Bacillus mesentericus</name>
    <dbReference type="NCBI Taxonomy" id="1408"/>
    <lineage>
        <taxon>Bacteria</taxon>
        <taxon>Bacillati</taxon>
        <taxon>Bacillota</taxon>
        <taxon>Bacilli</taxon>
        <taxon>Bacillales</taxon>
        <taxon>Bacillaceae</taxon>
        <taxon>Bacillus</taxon>
    </lineage>
</organism>
<dbReference type="PANTHER" id="PTHR30349">
    <property type="entry name" value="PHAGE INTEGRASE-RELATED"/>
    <property type="match status" value="1"/>
</dbReference>
<feature type="domain" description="Tyr recombinase" evidence="6">
    <location>
        <begin position="176"/>
        <end position="383"/>
    </location>
</feature>
<proteinExistence type="inferred from homology"/>
<dbReference type="InterPro" id="IPR002104">
    <property type="entry name" value="Integrase_catalytic"/>
</dbReference>
<dbReference type="SUPFAM" id="SSF56349">
    <property type="entry name" value="DNA breaking-rejoining enzymes"/>
    <property type="match status" value="1"/>
</dbReference>
<dbReference type="PANTHER" id="PTHR30349:SF64">
    <property type="entry name" value="PROPHAGE INTEGRASE INTD-RELATED"/>
    <property type="match status" value="1"/>
</dbReference>
<keyword evidence="3" id="KW-0233">DNA recombination</keyword>
<feature type="domain" description="Core-binding (CB)" evidence="7">
    <location>
        <begin position="64"/>
        <end position="146"/>
    </location>
</feature>
<dbReference type="Proteomes" id="UP001182042">
    <property type="component" value="Unassembled WGS sequence"/>
</dbReference>
<reference evidence="8" key="1">
    <citation type="submission" date="2019-07" db="EMBL/GenBank/DDBJ databases">
        <title>Phylogenomic Reclassification of ATCC Bacillus Strains and Various Taxa within the Genus Bacillus.</title>
        <authorList>
            <person name="Riojas M.A."/>
            <person name="Frank A.M."/>
            <person name="Fenn S.L."/>
            <person name="King S."/>
            <person name="Brower S."/>
            <person name="Hazbon M.H."/>
        </authorList>
    </citation>
    <scope>NUCLEOTIDE SEQUENCE</scope>
    <source>
        <strain evidence="8">ATCC 27142</strain>
    </source>
</reference>
<dbReference type="Gene3D" id="1.10.443.10">
    <property type="entry name" value="Intergrase catalytic core"/>
    <property type="match status" value="1"/>
</dbReference>
<evidence type="ECO:0000259" key="7">
    <source>
        <dbReference type="PROSITE" id="PS51900"/>
    </source>
</evidence>
<dbReference type="PROSITE" id="PS51900">
    <property type="entry name" value="CB"/>
    <property type="match status" value="1"/>
</dbReference>
<dbReference type="Gene3D" id="1.10.150.130">
    <property type="match status" value="1"/>
</dbReference>
<dbReference type="CDD" id="cd01189">
    <property type="entry name" value="INT_ICEBs1_C_like"/>
    <property type="match status" value="1"/>
</dbReference>
<evidence type="ECO:0000313" key="9">
    <source>
        <dbReference type="Proteomes" id="UP001182042"/>
    </source>
</evidence>
<dbReference type="GO" id="GO:0003677">
    <property type="term" value="F:DNA binding"/>
    <property type="evidence" value="ECO:0007669"/>
    <property type="project" value="UniProtKB-UniRule"/>
</dbReference>
<comment type="similarity">
    <text evidence="1">Belongs to the 'phage' integrase family.</text>
</comment>
<evidence type="ECO:0000256" key="1">
    <source>
        <dbReference type="ARBA" id="ARBA00008857"/>
    </source>
</evidence>
<dbReference type="GO" id="GO:0006310">
    <property type="term" value="P:DNA recombination"/>
    <property type="evidence" value="ECO:0007669"/>
    <property type="project" value="UniProtKB-KW"/>
</dbReference>
<keyword evidence="2 4" id="KW-0238">DNA-binding</keyword>
<sequence length="398" mass="45327">MHFKELVKGKKWLAVGDGPPDPVTGKRKQIPRRGKTKKEAEQRVLKAIAALEEDGIDESVVKKMTFDKLANEWLEDYMKVSGNKDNTFRIRKTEIKILNRKFAKLNISKLTTRLYQKGLNELSEELSLNTLKGVHAAAGMIFDYAVRVQFLKDNPVKRAAIQKQRLTVEAIENNSIDEKYLENAELEDFLGAVKKYGLELDIERFFLMAFTGMRSGELCALKVNDVLFETKEIKITKTIYSDSGNRKKYILTPPKTAGSVRTIPLDDKILDLLKALIKSKNKKRLESPIDSSKYNDDNFLFCDDNGYPYLPQTIGTRMNRILTMTNITKKASPHIFRHTHISMLTEAGVDIPTIMERVGHSDMKTTMQVYTHVTKKMKENSVNKVSNTFGKLLDLGIS</sequence>
<dbReference type="InterPro" id="IPR044068">
    <property type="entry name" value="CB"/>
</dbReference>
<dbReference type="AlphaFoldDB" id="A0AAE3WJR7"/>
<feature type="region of interest" description="Disordered" evidence="5">
    <location>
        <begin position="14"/>
        <end position="39"/>
    </location>
</feature>
<evidence type="ECO:0000313" key="8">
    <source>
        <dbReference type="EMBL" id="MDR4248986.1"/>
    </source>
</evidence>
<comment type="caution">
    <text evidence="8">The sequence shown here is derived from an EMBL/GenBank/DDBJ whole genome shotgun (WGS) entry which is preliminary data.</text>
</comment>
<evidence type="ECO:0000259" key="6">
    <source>
        <dbReference type="PROSITE" id="PS51898"/>
    </source>
</evidence>